<organism evidence="9 10">
    <name type="scientific">Saccharophagus degradans (strain 2-40 / ATCC 43961 / DSM 17024)</name>
    <dbReference type="NCBI Taxonomy" id="203122"/>
    <lineage>
        <taxon>Bacteria</taxon>
        <taxon>Pseudomonadati</taxon>
        <taxon>Pseudomonadota</taxon>
        <taxon>Gammaproteobacteria</taxon>
        <taxon>Cellvibrionales</taxon>
        <taxon>Cellvibrionaceae</taxon>
        <taxon>Saccharophagus</taxon>
    </lineage>
</organism>
<evidence type="ECO:0000313" key="9">
    <source>
        <dbReference type="EMBL" id="ABD80984.1"/>
    </source>
</evidence>
<dbReference type="InterPro" id="IPR008254">
    <property type="entry name" value="Flavodoxin/NO_synth"/>
</dbReference>
<protein>
    <recommendedName>
        <fullName evidence="7">Flavodoxin</fullName>
    </recommendedName>
</protein>
<name>Q21JZ5_SACD2</name>
<evidence type="ECO:0000256" key="5">
    <source>
        <dbReference type="ARBA" id="ARBA00022643"/>
    </source>
</evidence>
<dbReference type="RefSeq" id="WP_011468204.1">
    <property type="nucleotide sequence ID" value="NC_007912.1"/>
</dbReference>
<comment type="similarity">
    <text evidence="2 7">Belongs to the flavodoxin family.</text>
</comment>
<dbReference type="PROSITE" id="PS00201">
    <property type="entry name" value="FLAVODOXIN"/>
    <property type="match status" value="1"/>
</dbReference>
<evidence type="ECO:0000256" key="6">
    <source>
        <dbReference type="ARBA" id="ARBA00022982"/>
    </source>
</evidence>
<dbReference type="InterPro" id="IPR050619">
    <property type="entry name" value="Flavodoxin"/>
</dbReference>
<keyword evidence="10" id="KW-1185">Reference proteome</keyword>
<dbReference type="Proteomes" id="UP000001947">
    <property type="component" value="Chromosome"/>
</dbReference>
<comment type="function">
    <text evidence="7">Low-potential electron donor to a number of redox enzymes.</text>
</comment>
<dbReference type="HOGENOM" id="CLU_051402_1_0_6"/>
<keyword evidence="4 7" id="KW-0285">Flavoprotein</keyword>
<dbReference type="PIRSF" id="PIRSF038996">
    <property type="entry name" value="FldA"/>
    <property type="match status" value="1"/>
</dbReference>
<dbReference type="GO" id="GO:0009055">
    <property type="term" value="F:electron transfer activity"/>
    <property type="evidence" value="ECO:0007669"/>
    <property type="project" value="UniProtKB-UniRule"/>
</dbReference>
<feature type="domain" description="Flavodoxin-like" evidence="8">
    <location>
        <begin position="18"/>
        <end position="180"/>
    </location>
</feature>
<dbReference type="KEGG" id="sde:Sde_1724"/>
<evidence type="ECO:0000256" key="7">
    <source>
        <dbReference type="PIRNR" id="PIRNR038996"/>
    </source>
</evidence>
<comment type="cofactor">
    <cofactor evidence="1 7">
        <name>FMN</name>
        <dbReference type="ChEBI" id="CHEBI:58210"/>
    </cofactor>
</comment>
<dbReference type="InterPro" id="IPR001226">
    <property type="entry name" value="Flavodoxin_CS"/>
</dbReference>
<evidence type="ECO:0000313" key="10">
    <source>
        <dbReference type="Proteomes" id="UP000001947"/>
    </source>
</evidence>
<evidence type="ECO:0000256" key="1">
    <source>
        <dbReference type="ARBA" id="ARBA00001917"/>
    </source>
</evidence>
<dbReference type="Gene3D" id="3.40.50.360">
    <property type="match status" value="1"/>
</dbReference>
<dbReference type="eggNOG" id="COG0716">
    <property type="taxonomic scope" value="Bacteria"/>
</dbReference>
<dbReference type="InterPro" id="IPR010086">
    <property type="entry name" value="Flavodoxin_lc"/>
</dbReference>
<keyword evidence="3 7" id="KW-0813">Transport</keyword>
<dbReference type="NCBIfam" id="NF006739">
    <property type="entry name" value="PRK09267.1-5"/>
    <property type="match status" value="1"/>
</dbReference>
<sequence length="194" mass="21328">MAITAFGSIGEAAVAAKIGLIYGSDDGNTETIAFRIQARLGEENVDVLDVSDVTQMDFASYDKLILGIPTWDFGQIQSDWEDFWDDVKEVGFEGKTVALFGLGDQFGYGDFFLDAMGMLHDVIVENGAKIVGHWPVEGYEFDASKALIEGEGLFVGLGIDEDQQPELSASRLNKWVSQISHEFNLGYEPIELDD</sequence>
<dbReference type="InterPro" id="IPR029039">
    <property type="entry name" value="Flavoprotein-like_sf"/>
</dbReference>
<dbReference type="NCBIfam" id="TIGR01752">
    <property type="entry name" value="flav_long"/>
    <property type="match status" value="1"/>
</dbReference>
<accession>Q21JZ5</accession>
<reference evidence="9 10" key="1">
    <citation type="journal article" date="2008" name="PLoS Genet.">
        <title>Complete genome sequence of the complex carbohydrate-degrading marine bacterium, Saccharophagus degradans strain 2-40 T.</title>
        <authorList>
            <person name="Weiner R.M."/>
            <person name="Taylor L.E.II."/>
            <person name="Henrissat B."/>
            <person name="Hauser L."/>
            <person name="Land M."/>
            <person name="Coutinho P.M."/>
            <person name="Rancurel C."/>
            <person name="Saunders E.H."/>
            <person name="Longmire A.G."/>
            <person name="Zhang H."/>
            <person name="Bayer E.A."/>
            <person name="Gilbert H.J."/>
            <person name="Larimer F."/>
            <person name="Zhulin I.B."/>
            <person name="Ekborg N.A."/>
            <person name="Lamed R."/>
            <person name="Richardson P.M."/>
            <person name="Borovok I."/>
            <person name="Hutcheson S."/>
        </authorList>
    </citation>
    <scope>NUCLEOTIDE SEQUENCE [LARGE SCALE GENOMIC DNA]</scope>
    <source>
        <strain evidence="10">2-40 / ATCC 43961 / DSM 17024</strain>
    </source>
</reference>
<dbReference type="PANTHER" id="PTHR42809:SF1">
    <property type="entry name" value="FLAVODOXIN 1"/>
    <property type="match status" value="1"/>
</dbReference>
<dbReference type="PANTHER" id="PTHR42809">
    <property type="entry name" value="FLAVODOXIN 2"/>
    <property type="match status" value="1"/>
</dbReference>
<keyword evidence="6 7" id="KW-0249">Electron transport</keyword>
<proteinExistence type="inferred from homology"/>
<dbReference type="GeneID" id="98613398"/>
<evidence type="ECO:0000256" key="4">
    <source>
        <dbReference type="ARBA" id="ARBA00022630"/>
    </source>
</evidence>
<evidence type="ECO:0000256" key="2">
    <source>
        <dbReference type="ARBA" id="ARBA00005267"/>
    </source>
</evidence>
<dbReference type="Pfam" id="PF00258">
    <property type="entry name" value="Flavodoxin_1"/>
    <property type="match status" value="1"/>
</dbReference>
<gene>
    <name evidence="9" type="ordered locus">Sde_1724</name>
</gene>
<dbReference type="PROSITE" id="PS50902">
    <property type="entry name" value="FLAVODOXIN_LIKE"/>
    <property type="match status" value="1"/>
</dbReference>
<dbReference type="SUPFAM" id="SSF52218">
    <property type="entry name" value="Flavoproteins"/>
    <property type="match status" value="1"/>
</dbReference>
<keyword evidence="5 7" id="KW-0288">FMN</keyword>
<evidence type="ECO:0000259" key="8">
    <source>
        <dbReference type="PROSITE" id="PS50902"/>
    </source>
</evidence>
<evidence type="ECO:0000256" key="3">
    <source>
        <dbReference type="ARBA" id="ARBA00022448"/>
    </source>
</evidence>
<dbReference type="AlphaFoldDB" id="Q21JZ5"/>
<dbReference type="GO" id="GO:0010181">
    <property type="term" value="F:FMN binding"/>
    <property type="evidence" value="ECO:0007669"/>
    <property type="project" value="UniProtKB-UniRule"/>
</dbReference>
<dbReference type="EMBL" id="CP000282">
    <property type="protein sequence ID" value="ABD80984.1"/>
    <property type="molecule type" value="Genomic_DNA"/>
</dbReference>
<dbReference type="STRING" id="203122.Sde_1724"/>